<dbReference type="InterPro" id="IPR009081">
    <property type="entry name" value="PP-bd_ACP"/>
</dbReference>
<dbReference type="AlphaFoldDB" id="A0A838XMG4"/>
<dbReference type="InterPro" id="IPR036736">
    <property type="entry name" value="ACP-like_sf"/>
</dbReference>
<dbReference type="InterPro" id="IPR029058">
    <property type="entry name" value="AB_hydrolase_fold"/>
</dbReference>
<dbReference type="Gene3D" id="3.40.50.1820">
    <property type="entry name" value="alpha/beta hydrolase"/>
    <property type="match status" value="1"/>
</dbReference>
<reference evidence="4 5" key="1">
    <citation type="submission" date="2020-07" db="EMBL/GenBank/DDBJ databases">
        <authorList>
            <person name="Li M."/>
        </authorList>
    </citation>
    <scope>NUCLEOTIDE SEQUENCE [LARGE SCALE GENOMIC DNA]</scope>
    <source>
        <strain evidence="4 5">DSM 23284</strain>
    </source>
</reference>
<dbReference type="GO" id="GO:0005737">
    <property type="term" value="C:cytoplasm"/>
    <property type="evidence" value="ECO:0007669"/>
    <property type="project" value="TreeGrafter"/>
</dbReference>
<dbReference type="RefSeq" id="WP_181759493.1">
    <property type="nucleotide sequence ID" value="NZ_BMCR01000002.1"/>
</dbReference>
<keyword evidence="1" id="KW-0596">Phosphopantetheine</keyword>
<dbReference type="GO" id="GO:0043041">
    <property type="term" value="P:amino acid activation for nonribosomal peptide biosynthetic process"/>
    <property type="evidence" value="ECO:0007669"/>
    <property type="project" value="TreeGrafter"/>
</dbReference>
<dbReference type="Proteomes" id="UP000559404">
    <property type="component" value="Unassembled WGS sequence"/>
</dbReference>
<dbReference type="PANTHER" id="PTHR45527:SF1">
    <property type="entry name" value="FATTY ACID SYNTHASE"/>
    <property type="match status" value="1"/>
</dbReference>
<keyword evidence="2" id="KW-0597">Phosphoprotein</keyword>
<evidence type="ECO:0000313" key="4">
    <source>
        <dbReference type="EMBL" id="MBA4611312.1"/>
    </source>
</evidence>
<dbReference type="EMBL" id="JACEON010000004">
    <property type="protein sequence ID" value="MBA4611312.1"/>
    <property type="molecule type" value="Genomic_DNA"/>
</dbReference>
<dbReference type="GO" id="GO:0072330">
    <property type="term" value="P:monocarboxylic acid biosynthetic process"/>
    <property type="evidence" value="ECO:0007669"/>
    <property type="project" value="UniProtKB-ARBA"/>
</dbReference>
<dbReference type="PROSITE" id="PS50075">
    <property type="entry name" value="CARRIER"/>
    <property type="match status" value="1"/>
</dbReference>
<dbReference type="FunFam" id="1.10.1200.10:FF:000016">
    <property type="entry name" value="Non-ribosomal peptide synthase"/>
    <property type="match status" value="1"/>
</dbReference>
<protein>
    <recommendedName>
        <fullName evidence="3">Carrier domain-containing protein</fullName>
    </recommendedName>
</protein>
<keyword evidence="5" id="KW-1185">Reference proteome</keyword>
<evidence type="ECO:0000313" key="5">
    <source>
        <dbReference type="Proteomes" id="UP000559404"/>
    </source>
</evidence>
<reference evidence="4 5" key="2">
    <citation type="submission" date="2020-08" db="EMBL/GenBank/DDBJ databases">
        <title>Stappia taiwanensis sp. nov., isolated from a coastal thermal spring.</title>
        <authorList>
            <person name="Kampfer P."/>
        </authorList>
    </citation>
    <scope>NUCLEOTIDE SEQUENCE [LARGE SCALE GENOMIC DNA]</scope>
    <source>
        <strain evidence="4 5">DSM 23284</strain>
    </source>
</reference>
<accession>A0A838XMG4</accession>
<dbReference type="GO" id="GO:0044550">
    <property type="term" value="P:secondary metabolite biosynthetic process"/>
    <property type="evidence" value="ECO:0007669"/>
    <property type="project" value="TreeGrafter"/>
</dbReference>
<evidence type="ECO:0000259" key="3">
    <source>
        <dbReference type="PROSITE" id="PS50075"/>
    </source>
</evidence>
<evidence type="ECO:0000256" key="1">
    <source>
        <dbReference type="ARBA" id="ARBA00022450"/>
    </source>
</evidence>
<comment type="caution">
    <text evidence="4">The sequence shown here is derived from an EMBL/GenBank/DDBJ whole genome shotgun (WGS) entry which is preliminary data.</text>
</comment>
<dbReference type="Pfam" id="PF00550">
    <property type="entry name" value="PP-binding"/>
    <property type="match status" value="1"/>
</dbReference>
<organism evidence="4 5">
    <name type="scientific">Stappia taiwanensis</name>
    <dbReference type="NCBI Taxonomy" id="992267"/>
    <lineage>
        <taxon>Bacteria</taxon>
        <taxon>Pseudomonadati</taxon>
        <taxon>Pseudomonadota</taxon>
        <taxon>Alphaproteobacteria</taxon>
        <taxon>Hyphomicrobiales</taxon>
        <taxon>Stappiaceae</taxon>
        <taxon>Stappia</taxon>
    </lineage>
</organism>
<gene>
    <name evidence="4" type="ORF">H1W37_06605</name>
</gene>
<evidence type="ECO:0000256" key="2">
    <source>
        <dbReference type="ARBA" id="ARBA00022553"/>
    </source>
</evidence>
<dbReference type="SUPFAM" id="SSF47336">
    <property type="entry name" value="ACP-like"/>
    <property type="match status" value="1"/>
</dbReference>
<dbReference type="GO" id="GO:0031177">
    <property type="term" value="F:phosphopantetheine binding"/>
    <property type="evidence" value="ECO:0007669"/>
    <property type="project" value="InterPro"/>
</dbReference>
<sequence length="91" mass="9296">MPSPAEREVAAVWQEVLDLEGLGVHDNFFELGGQSLLAAQIVTRLNDRVGSGIALRQIFETPTIAGLAAALSTDAGEAQPGSAPPGSAAAQ</sequence>
<name>A0A838XMG4_9HYPH</name>
<proteinExistence type="predicted"/>
<dbReference type="PANTHER" id="PTHR45527">
    <property type="entry name" value="NONRIBOSOMAL PEPTIDE SYNTHETASE"/>
    <property type="match status" value="1"/>
</dbReference>
<dbReference type="SMART" id="SM00823">
    <property type="entry name" value="PKS_PP"/>
    <property type="match status" value="1"/>
</dbReference>
<dbReference type="InterPro" id="IPR020806">
    <property type="entry name" value="PKS_PP-bd"/>
</dbReference>
<feature type="domain" description="Carrier" evidence="3">
    <location>
        <begin position="1"/>
        <end position="75"/>
    </location>
</feature>